<proteinExistence type="predicted"/>
<comment type="subcellular location">
    <subcellularLocation>
        <location evidence="1">Cytoplasm</location>
        <location evidence="1">Cytoskeleton</location>
    </subcellularLocation>
</comment>
<sequence length="481" mass="53433">MASARSPSIRQQQKLALVVGNNRYVTESVSLYTCVKDATDVAAILKNIGFQVTFDTDLDCTSFKRLIKDFIRKVQDGDFVLFFFAGHGMQSDDQNYMLPCDYDYVNRRDQNYGEQDYLRVYAVNAQNSLKQITEQKPFVTIFMLDCCRRNTRAGGILENHAGLCPMMAPAESLIVFSCAPGRSADDSPVNGRNGVFTKHLLKHITKPDVDVEFILRLVGQGVHDETKGYQLPYRTSCITHPHIHLVSTSVPQQRVIKNITSHCMVGTGINGRNDEDIEILADILKVNITFTQLHLRWNKLSDRGCEALAEALKVNKTLTELHLDGNQISDRGGEVLIKSLRVNKTLTELHLGWKQISDSGGELLAEALNVNETLTELHLDGNQISDRGCKALAEALKTNKTLTELYLGWNQISARGGEALAEALKVNRTLTLLHLGENKLSDRGCDALAEALKANRTLTQLHLGSNKISDRGGEALVEVLK</sequence>
<dbReference type="EMBL" id="CAJNOQ010010267">
    <property type="protein sequence ID" value="CAF1247297.1"/>
    <property type="molecule type" value="Genomic_DNA"/>
</dbReference>
<dbReference type="OrthoDB" id="412369at2759"/>
<keyword evidence="2" id="KW-0963">Cytoplasm</keyword>
<dbReference type="PROSITE" id="PS50208">
    <property type="entry name" value="CASPASE_P20"/>
    <property type="match status" value="1"/>
</dbReference>
<evidence type="ECO:0000256" key="1">
    <source>
        <dbReference type="ARBA" id="ARBA00004245"/>
    </source>
</evidence>
<dbReference type="InterPro" id="IPR011600">
    <property type="entry name" value="Pept_C14_caspase"/>
</dbReference>
<reference evidence="5" key="1">
    <citation type="submission" date="2021-02" db="EMBL/GenBank/DDBJ databases">
        <authorList>
            <person name="Nowell W R."/>
        </authorList>
    </citation>
    <scope>NUCLEOTIDE SEQUENCE</scope>
</reference>
<dbReference type="GO" id="GO:0006508">
    <property type="term" value="P:proteolysis"/>
    <property type="evidence" value="ECO:0007669"/>
    <property type="project" value="InterPro"/>
</dbReference>
<dbReference type="PANTHER" id="PTHR24107:SF2">
    <property type="entry name" value="NLR FAMILY CARD DOMAIN CONTAINING 3"/>
    <property type="match status" value="1"/>
</dbReference>
<dbReference type="GO" id="GO:0004197">
    <property type="term" value="F:cysteine-type endopeptidase activity"/>
    <property type="evidence" value="ECO:0007669"/>
    <property type="project" value="InterPro"/>
</dbReference>
<dbReference type="InterPro" id="IPR052410">
    <property type="entry name" value="DRC5"/>
</dbReference>
<dbReference type="PANTHER" id="PTHR24107">
    <property type="entry name" value="YNEIN REGULATORY COMPLEX SUBUNIT 5"/>
    <property type="match status" value="1"/>
</dbReference>
<dbReference type="Proteomes" id="UP000681722">
    <property type="component" value="Unassembled WGS sequence"/>
</dbReference>
<dbReference type="SMART" id="SM00368">
    <property type="entry name" value="LRR_RI"/>
    <property type="match status" value="7"/>
</dbReference>
<organism evidence="5 7">
    <name type="scientific">Didymodactylos carnosus</name>
    <dbReference type="NCBI Taxonomy" id="1234261"/>
    <lineage>
        <taxon>Eukaryota</taxon>
        <taxon>Metazoa</taxon>
        <taxon>Spiralia</taxon>
        <taxon>Gnathifera</taxon>
        <taxon>Rotifera</taxon>
        <taxon>Eurotatoria</taxon>
        <taxon>Bdelloidea</taxon>
        <taxon>Philodinida</taxon>
        <taxon>Philodinidae</taxon>
        <taxon>Didymodactylos</taxon>
    </lineage>
</organism>
<evidence type="ECO:0000313" key="6">
    <source>
        <dbReference type="EMBL" id="CAF4014144.1"/>
    </source>
</evidence>
<feature type="non-terminal residue" evidence="5">
    <location>
        <position position="481"/>
    </location>
</feature>
<dbReference type="SUPFAM" id="SSF52129">
    <property type="entry name" value="Caspase-like"/>
    <property type="match status" value="1"/>
</dbReference>
<dbReference type="InterPro" id="IPR001309">
    <property type="entry name" value="Pept_C14_p20"/>
</dbReference>
<dbReference type="Gene3D" id="3.40.50.1460">
    <property type="match status" value="1"/>
</dbReference>
<evidence type="ECO:0000256" key="3">
    <source>
        <dbReference type="ARBA" id="ARBA00023212"/>
    </source>
</evidence>
<feature type="domain" description="Caspase family p20" evidence="4">
    <location>
        <begin position="12"/>
        <end position="151"/>
    </location>
</feature>
<dbReference type="InterPro" id="IPR029030">
    <property type="entry name" value="Caspase-like_dom_sf"/>
</dbReference>
<evidence type="ECO:0000313" key="7">
    <source>
        <dbReference type="Proteomes" id="UP000663829"/>
    </source>
</evidence>
<comment type="caution">
    <text evidence="5">The sequence shown here is derived from an EMBL/GenBank/DDBJ whole genome shotgun (WGS) entry which is preliminary data.</text>
</comment>
<dbReference type="EMBL" id="CAJOBC010012981">
    <property type="protein sequence ID" value="CAF4014144.1"/>
    <property type="molecule type" value="Genomic_DNA"/>
</dbReference>
<evidence type="ECO:0000313" key="5">
    <source>
        <dbReference type="EMBL" id="CAF1247297.1"/>
    </source>
</evidence>
<evidence type="ECO:0000259" key="4">
    <source>
        <dbReference type="PROSITE" id="PS50208"/>
    </source>
</evidence>
<dbReference type="SUPFAM" id="SSF52047">
    <property type="entry name" value="RNI-like"/>
    <property type="match status" value="1"/>
</dbReference>
<dbReference type="InterPro" id="IPR001611">
    <property type="entry name" value="Leu-rich_rpt"/>
</dbReference>
<keyword evidence="3" id="KW-0206">Cytoskeleton</keyword>
<dbReference type="Pfam" id="PF00656">
    <property type="entry name" value="Peptidase_C14"/>
    <property type="match status" value="1"/>
</dbReference>
<dbReference type="Gene3D" id="3.80.10.10">
    <property type="entry name" value="Ribonuclease Inhibitor"/>
    <property type="match status" value="2"/>
</dbReference>
<dbReference type="Proteomes" id="UP000663829">
    <property type="component" value="Unassembled WGS sequence"/>
</dbReference>
<keyword evidence="7" id="KW-1185">Reference proteome</keyword>
<evidence type="ECO:0000256" key="2">
    <source>
        <dbReference type="ARBA" id="ARBA00022490"/>
    </source>
</evidence>
<protein>
    <recommendedName>
        <fullName evidence="4">Caspase family p20 domain-containing protein</fullName>
    </recommendedName>
</protein>
<dbReference type="GO" id="GO:0005856">
    <property type="term" value="C:cytoskeleton"/>
    <property type="evidence" value="ECO:0007669"/>
    <property type="project" value="UniProtKB-SubCell"/>
</dbReference>
<accession>A0A814ZRR2</accession>
<dbReference type="Pfam" id="PF13516">
    <property type="entry name" value="LRR_6"/>
    <property type="match status" value="7"/>
</dbReference>
<gene>
    <name evidence="5" type="ORF">GPM918_LOCUS25953</name>
    <name evidence="6" type="ORF">SRO942_LOCUS26021</name>
</gene>
<dbReference type="AlphaFoldDB" id="A0A814ZRR2"/>
<name>A0A814ZRR2_9BILA</name>
<dbReference type="InterPro" id="IPR032675">
    <property type="entry name" value="LRR_dom_sf"/>
</dbReference>